<name>Q9PDD5_XYLFA</name>
<dbReference type="EMBL" id="AE003849">
    <property type="protein sequence ID" value="AAF84253.1"/>
    <property type="molecule type" value="Genomic_DNA"/>
</dbReference>
<protein>
    <submittedName>
        <fullName evidence="1">Uncharacterized protein</fullName>
    </submittedName>
</protein>
<accession>Q9PDD5</accession>
<dbReference type="AlphaFoldDB" id="Q9PDD5"/>
<evidence type="ECO:0000313" key="2">
    <source>
        <dbReference type="Proteomes" id="UP000000812"/>
    </source>
</evidence>
<proteinExistence type="predicted"/>
<evidence type="ECO:0000313" key="1">
    <source>
        <dbReference type="EMBL" id="AAF84253.1"/>
    </source>
</evidence>
<dbReference type="HOGENOM" id="CLU_2830372_0_0_6"/>
<dbReference type="PIR" id="B82681">
    <property type="entry name" value="B82681"/>
</dbReference>
<reference evidence="1 2" key="1">
    <citation type="journal article" date="2000" name="Nature">
        <title>The genome sequence of the plant pathogen Xylella fastidiosa.</title>
        <authorList>
            <person name="Simpson A.J."/>
            <person name="Reinach F.C."/>
            <person name="Arruda P."/>
            <person name="Abreu F.A."/>
            <person name="Acencio M."/>
            <person name="Alvarenga R."/>
            <person name="Alves L.M."/>
            <person name="Araya J.E."/>
            <person name="Baia G.S."/>
            <person name="Baptista C.S."/>
            <person name="Barros M.H."/>
            <person name="Bonaccorsi E.D."/>
            <person name="Bordin S."/>
            <person name="Bove J.M."/>
            <person name="Briones M.R."/>
            <person name="Bueno M.R."/>
            <person name="Camargo A.A."/>
            <person name="Camargo L.E."/>
            <person name="Carraro D.M."/>
            <person name="Carrer H."/>
            <person name="Colauto N.B."/>
            <person name="Colombo C."/>
            <person name="Costa F.F."/>
            <person name="Costa M.C."/>
            <person name="Costa-Neto C.M."/>
            <person name="Coutinho L.L."/>
            <person name="Cristofani M."/>
            <person name="Dias-Neto E."/>
            <person name="Docena C."/>
            <person name="El-Dorry H."/>
            <person name="Facincani A.P."/>
            <person name="Ferreira A.J."/>
            <person name="Ferreira V.C."/>
            <person name="Ferro J.A."/>
            <person name="Fraga J.S."/>
            <person name="Franca S.C."/>
            <person name="Franco M.C."/>
            <person name="Frohme M."/>
            <person name="Furlan L.R."/>
            <person name="Garnier M."/>
            <person name="Goldman G.H."/>
            <person name="Goldman M.H."/>
            <person name="Gomes S.L."/>
            <person name="Gruber A."/>
            <person name="Ho P.L."/>
            <person name="Hoheisel J.D."/>
            <person name="Junqueira M.L."/>
            <person name="Kemper E.L."/>
            <person name="Kitajima J.P."/>
            <person name="Krieger J.E."/>
            <person name="Kuramae E.E."/>
            <person name="Laigret F."/>
            <person name="Lambais M.R."/>
            <person name="Leite L.C."/>
            <person name="Lemos E.G."/>
            <person name="Lemos M.V."/>
            <person name="Lopes S.A."/>
            <person name="Lopes C.R."/>
            <person name="Machado J.A."/>
            <person name="Machado M.A."/>
            <person name="Madeira A.M."/>
            <person name="Madeira H.M."/>
            <person name="Marino C.L."/>
            <person name="Marques M.V."/>
            <person name="Martins E.A."/>
            <person name="Martins E.M."/>
            <person name="Matsukuma A.Y."/>
            <person name="Menck C.F."/>
            <person name="Miracca E.C."/>
            <person name="Miyaki C.Y."/>
            <person name="Monteriro-Vitorello C.B."/>
            <person name="Moon D.H."/>
            <person name="Nagai M.A."/>
            <person name="Nascimento A.L."/>
            <person name="Netto L.E."/>
            <person name="Nhani A.Jr."/>
            <person name="Nobrega F.G."/>
            <person name="Nunes L.R."/>
            <person name="Oliveira M.A."/>
            <person name="de Oliveira M.C."/>
            <person name="de Oliveira R.C."/>
            <person name="Palmieri D.A."/>
            <person name="Paris A."/>
            <person name="Peixoto B.R."/>
            <person name="Pereira G.A."/>
            <person name="Pereira H.A.Jr."/>
            <person name="Pesquero J.B."/>
            <person name="Quaggio R.B."/>
            <person name="Roberto P.G."/>
            <person name="Rodrigues V."/>
            <person name="de M Rosa A.J."/>
            <person name="de Rosa V.E.Jr."/>
            <person name="de Sa R.G."/>
            <person name="Santelli R.V."/>
            <person name="Sawasaki H.E."/>
            <person name="da Silva A.C."/>
            <person name="da Silva A.M."/>
            <person name="da Silva F.R."/>
            <person name="da Silva W.A.Jr."/>
            <person name="da Silveira J.F."/>
            <person name="Silvestri M.L."/>
            <person name="Siqueira W.J."/>
            <person name="de Souza A.A."/>
            <person name="de Souza A.P."/>
            <person name="Terenzi M.F."/>
            <person name="Truffi D."/>
            <person name="Tsai S.M."/>
            <person name="Tsuhako M.H."/>
            <person name="Vallada H."/>
            <person name="Van Sluys M.A."/>
            <person name="Verjovski-Almeida S."/>
            <person name="Vettore A.L."/>
            <person name="Zago M.A."/>
            <person name="Zatz M."/>
            <person name="Meidanis J."/>
            <person name="Setubal J.C."/>
        </authorList>
    </citation>
    <scope>NUCLEOTIDE SEQUENCE [LARGE SCALE GENOMIC DNA]</scope>
    <source>
        <strain evidence="1 2">9a5c</strain>
    </source>
</reference>
<organism evidence="1 2">
    <name type="scientific">Xylella fastidiosa (strain 9a5c)</name>
    <dbReference type="NCBI Taxonomy" id="160492"/>
    <lineage>
        <taxon>Bacteria</taxon>
        <taxon>Pseudomonadati</taxon>
        <taxon>Pseudomonadota</taxon>
        <taxon>Gammaproteobacteria</taxon>
        <taxon>Lysobacterales</taxon>
        <taxon>Lysobacteraceae</taxon>
        <taxon>Xylella</taxon>
    </lineage>
</organism>
<sequence length="69" mass="7922">MNVVLLLVQAFEQRYSIIPLTARLLHLRDSKFTGLKVEVIVDISVYARAQINSHFIQPCNNRLAGFKHD</sequence>
<dbReference type="Proteomes" id="UP000000812">
    <property type="component" value="Chromosome"/>
</dbReference>
<dbReference type="KEGG" id="xfa:XF_1444"/>
<gene>
    <name evidence="1" type="ordered locus">XF_1444</name>
</gene>